<dbReference type="KEGG" id="rter:IDM49_01535"/>
<dbReference type="RefSeq" id="WP_190724791.1">
    <property type="nucleotide sequence ID" value="NZ_CP061539.1"/>
</dbReference>
<protein>
    <submittedName>
        <fullName evidence="3">PH domain-containing protein</fullName>
    </submittedName>
</protein>
<organism evidence="3 4">
    <name type="scientific">Rothia terrae</name>
    <dbReference type="NCBI Taxonomy" id="396015"/>
    <lineage>
        <taxon>Bacteria</taxon>
        <taxon>Bacillati</taxon>
        <taxon>Actinomycetota</taxon>
        <taxon>Actinomycetes</taxon>
        <taxon>Micrococcales</taxon>
        <taxon>Micrococcaceae</taxon>
        <taxon>Rothia</taxon>
    </lineage>
</organism>
<evidence type="ECO:0000313" key="4">
    <source>
        <dbReference type="Proteomes" id="UP000516404"/>
    </source>
</evidence>
<evidence type="ECO:0000259" key="2">
    <source>
        <dbReference type="Pfam" id="PF03703"/>
    </source>
</evidence>
<evidence type="ECO:0000313" key="3">
    <source>
        <dbReference type="EMBL" id="QNV38009.1"/>
    </source>
</evidence>
<dbReference type="InterPro" id="IPR014529">
    <property type="entry name" value="UCP026631"/>
</dbReference>
<accession>A0A7H2BEB3</accession>
<feature type="domain" description="YdbS-like PH" evidence="2">
    <location>
        <begin position="323"/>
        <end position="387"/>
    </location>
</feature>
<dbReference type="Proteomes" id="UP000516404">
    <property type="component" value="Chromosome"/>
</dbReference>
<dbReference type="Pfam" id="PF03703">
    <property type="entry name" value="bPH_2"/>
    <property type="match status" value="3"/>
</dbReference>
<gene>
    <name evidence="3" type="ORF">IDM49_01535</name>
</gene>
<dbReference type="GeneID" id="96622904"/>
<dbReference type="AlphaFoldDB" id="A0A7H2BEB3"/>
<sequence length="525" mass="57259">MSEEKIDTFNAASRDKTRQELRWRRAHILSPFVNAWLIIFVFIFTVGREFFEIGTQNDREIPDFSQAPELPGVLSIFENFGMLWLPALLLVGFAVLLIPYFVSWYSYFFAVDAHNVYVRSGILSKTERKARLDRVQSIDINRSLMARLLGLAELKFDVADGSHSALAVKFLKYKDARALRAQLLSQVRALKEADSGENLAPVTDAVSSLGDGEPEHTEPTRRERLREHVATNLGSGLKDADETPVLKIPVARLIASVLLSFTTCVTVLGMAFFVGLSLFTGASLVSILFANFALIAGLGSALWKKFNTGYNFRLSTSPVGLKTRYGFTDTTTQTVPAGRVQSITVTQPLLWRLKGWYQVRVALAGKGGTENTFTGYLLPVGTADDLARVLPLVVPGTGSGGADAEALRAGLVGSGSAGGFTVSPRRARVFNWLTYKRNGFAILPALLMIRGGWAVRRLVLVPHGKVQGIRVSQGPFARHRSVAHLSVDVAGHSATYPATVQNADAAVARALFVRQAQLGVRPASL</sequence>
<keyword evidence="1" id="KW-1133">Transmembrane helix</keyword>
<dbReference type="PANTHER" id="PTHR34473">
    <property type="entry name" value="UPF0699 TRANSMEMBRANE PROTEIN YDBS"/>
    <property type="match status" value="1"/>
</dbReference>
<dbReference type="EMBL" id="CP061539">
    <property type="protein sequence ID" value="QNV38009.1"/>
    <property type="molecule type" value="Genomic_DNA"/>
</dbReference>
<name>A0A7H2BEB3_9MICC</name>
<reference evidence="3 4" key="1">
    <citation type="submission" date="2020-09" db="EMBL/GenBank/DDBJ databases">
        <title>Investigation of environmental microbes.</title>
        <authorList>
            <person name="Ou Y."/>
            <person name="Kang Q."/>
        </authorList>
    </citation>
    <scope>NUCLEOTIDE SEQUENCE [LARGE SCALE GENOMIC DNA]</scope>
    <source>
        <strain evidence="3 4">KJZ-14</strain>
    </source>
</reference>
<keyword evidence="4" id="KW-1185">Reference proteome</keyword>
<dbReference type="InterPro" id="IPR005182">
    <property type="entry name" value="YdbS-like_PH"/>
</dbReference>
<dbReference type="PANTHER" id="PTHR34473:SF2">
    <property type="entry name" value="UPF0699 TRANSMEMBRANE PROTEIN YDBT"/>
    <property type="match status" value="1"/>
</dbReference>
<feature type="domain" description="YdbS-like PH" evidence="2">
    <location>
        <begin position="435"/>
        <end position="505"/>
    </location>
</feature>
<keyword evidence="1" id="KW-0472">Membrane</keyword>
<keyword evidence="1" id="KW-0812">Transmembrane</keyword>
<feature type="transmembrane region" description="Helical" evidence="1">
    <location>
        <begin position="282"/>
        <end position="303"/>
    </location>
</feature>
<dbReference type="PIRSF" id="PIRSF026631">
    <property type="entry name" value="UCP026631"/>
    <property type="match status" value="1"/>
</dbReference>
<feature type="transmembrane region" description="Helical" evidence="1">
    <location>
        <begin position="83"/>
        <end position="102"/>
    </location>
</feature>
<feature type="domain" description="YdbS-like PH" evidence="2">
    <location>
        <begin position="104"/>
        <end position="183"/>
    </location>
</feature>
<evidence type="ECO:0000256" key="1">
    <source>
        <dbReference type="SAM" id="Phobius"/>
    </source>
</evidence>
<feature type="transmembrane region" description="Helical" evidence="1">
    <location>
        <begin position="253"/>
        <end position="276"/>
    </location>
</feature>
<proteinExistence type="predicted"/>
<feature type="transmembrane region" description="Helical" evidence="1">
    <location>
        <begin position="28"/>
        <end position="47"/>
    </location>
</feature>